<dbReference type="Ensembl" id="ENSGMOT00000066632.1">
    <property type="protein sequence ID" value="ENSGMOP00000065456.1"/>
    <property type="gene ID" value="ENSGMOG00000036152.1"/>
</dbReference>
<dbReference type="Pfam" id="PF00078">
    <property type="entry name" value="RVT_1"/>
    <property type="match status" value="1"/>
</dbReference>
<reference evidence="2" key="2">
    <citation type="submission" date="2025-09" db="UniProtKB">
        <authorList>
            <consortium name="Ensembl"/>
        </authorList>
    </citation>
    <scope>IDENTIFICATION</scope>
</reference>
<dbReference type="PROSITE" id="PS50878">
    <property type="entry name" value="RT_POL"/>
    <property type="match status" value="1"/>
</dbReference>
<evidence type="ECO:0000259" key="1">
    <source>
        <dbReference type="PROSITE" id="PS50878"/>
    </source>
</evidence>
<protein>
    <recommendedName>
        <fullName evidence="1">Reverse transcriptase domain-containing protein</fullName>
    </recommendedName>
</protein>
<dbReference type="InterPro" id="IPR043502">
    <property type="entry name" value="DNA/RNA_pol_sf"/>
</dbReference>
<evidence type="ECO:0000313" key="3">
    <source>
        <dbReference type="Proteomes" id="UP000694546"/>
    </source>
</evidence>
<accession>A0A8C5FW37</accession>
<reference evidence="2" key="1">
    <citation type="submission" date="2025-08" db="UniProtKB">
        <authorList>
            <consortium name="Ensembl"/>
        </authorList>
    </citation>
    <scope>IDENTIFICATION</scope>
</reference>
<dbReference type="AlphaFoldDB" id="A0A8C5FW37"/>
<feature type="domain" description="Reverse transcriptase" evidence="1">
    <location>
        <begin position="260"/>
        <end position="532"/>
    </location>
</feature>
<dbReference type="Proteomes" id="UP000694546">
    <property type="component" value="Chromosome 5"/>
</dbReference>
<proteinExistence type="predicted"/>
<dbReference type="SUPFAM" id="SSF56672">
    <property type="entry name" value="DNA/RNA polymerases"/>
    <property type="match status" value="1"/>
</dbReference>
<evidence type="ECO:0000313" key="2">
    <source>
        <dbReference type="Ensembl" id="ENSGMOP00000065456.1"/>
    </source>
</evidence>
<dbReference type="OMA" id="HYSRHIN"/>
<organism evidence="2 3">
    <name type="scientific">Gadus morhua</name>
    <name type="common">Atlantic cod</name>
    <dbReference type="NCBI Taxonomy" id="8049"/>
    <lineage>
        <taxon>Eukaryota</taxon>
        <taxon>Metazoa</taxon>
        <taxon>Chordata</taxon>
        <taxon>Craniata</taxon>
        <taxon>Vertebrata</taxon>
        <taxon>Euteleostomi</taxon>
        <taxon>Actinopterygii</taxon>
        <taxon>Neopterygii</taxon>
        <taxon>Teleostei</taxon>
        <taxon>Neoteleostei</taxon>
        <taxon>Acanthomorphata</taxon>
        <taxon>Zeiogadaria</taxon>
        <taxon>Gadariae</taxon>
        <taxon>Gadiformes</taxon>
        <taxon>Gadoidei</taxon>
        <taxon>Gadidae</taxon>
        <taxon>Gadus</taxon>
    </lineage>
</organism>
<name>A0A8C5FW37_GADMO</name>
<sequence>MFDVTLSNHLPATRAQDHYSRHINSLTAAQFSDSFLSQTVASTIATAASSSSSPDEFVSLFYSSCSSILDSVAPLTYIRPKLKSRYRLDEATRSLRQACRKAERKWKKDHLTVSFEIFKTALAAFQAAAKKARAKHLSDLISKHSNRPNILFSTINSVINPVNSPAADVSTATCEEFLKFFINKIENIRSLCTPSPSPTPPDYFGTPVIFNQFQPISLSELRELVLHMKPTAFPHDAIPSSIIKDVFDAVGPSIQIILNSCLTSGTVPSCFKHAVVQPLLKKHNLDAKCLNNYRPISKLPFISKVLEKAVLSQLTPFLTTHNILEPLQSGFRSLHSTETALLKVTNDLLLTLDSGDNAILILLDLSAAFDTVDHNILLTRLDQQVGIRETALLWFSSYLKHRTFSVSIGQFSSSSAPVSYGVPQGSILGPMLFSLYMLPLGDIIRKHKISFHLYADDSQQYLPLKSRDSIQSLLVCLEDIRNWMANNFLQLNGDKTEVIIFGPSKARHTALSNLGHLTPLVKPHARNLGVILDSELCLDKQISTVVKNSFYQLRVISRLKSFLSHNDLEIVIHAFITSRLDYCNSLYLGLPQSSLRRLQLVQNAAARLLTGTRRHKHITPILASLHWLPVIFRIQFKIVLFVYKALNGLAPAYITELDQPHSAQRSLRSSNKGLLYVPHSWLKQRGERAFAIAAPRLWNQLPLDIRSAPSISAFKSRLKNPPLLPGLPCPLTF</sequence>
<dbReference type="GeneTree" id="ENSGT01150000286909"/>
<keyword evidence="3" id="KW-1185">Reference proteome</keyword>
<dbReference type="PANTHER" id="PTHR33332">
    <property type="entry name" value="REVERSE TRANSCRIPTASE DOMAIN-CONTAINING PROTEIN"/>
    <property type="match status" value="1"/>
</dbReference>
<dbReference type="InterPro" id="IPR000477">
    <property type="entry name" value="RT_dom"/>
</dbReference>
<dbReference type="CDD" id="cd01650">
    <property type="entry name" value="RT_nLTR_like"/>
    <property type="match status" value="1"/>
</dbReference>